<dbReference type="RefSeq" id="WP_073483537.1">
    <property type="nucleotide sequence ID" value="NZ_FQVN01000004.1"/>
</dbReference>
<organism evidence="2 3">
    <name type="scientific">Streptoalloteichus hindustanus</name>
    <dbReference type="NCBI Taxonomy" id="2017"/>
    <lineage>
        <taxon>Bacteria</taxon>
        <taxon>Bacillati</taxon>
        <taxon>Actinomycetota</taxon>
        <taxon>Actinomycetes</taxon>
        <taxon>Pseudonocardiales</taxon>
        <taxon>Pseudonocardiaceae</taxon>
        <taxon>Streptoalloteichus</taxon>
    </lineage>
</organism>
<keyword evidence="3" id="KW-1185">Reference proteome</keyword>
<evidence type="ECO:0000256" key="1">
    <source>
        <dbReference type="SAM" id="Phobius"/>
    </source>
</evidence>
<evidence type="ECO:0000313" key="3">
    <source>
        <dbReference type="Proteomes" id="UP000184501"/>
    </source>
</evidence>
<sequence length="75" mass="7825">MTRRTIDGLQGACAIVGITIGVIPLVRWVATDRHGGLFEWVFGARGGVSAYLVPLLLIAVAVGAIAALEKAKPRA</sequence>
<gene>
    <name evidence="2" type="ORF">SAMN05444320_104474</name>
</gene>
<dbReference type="OrthoDB" id="3637883at2"/>
<accession>A0A1M5DIY4</accession>
<dbReference type="Proteomes" id="UP000184501">
    <property type="component" value="Unassembled WGS sequence"/>
</dbReference>
<proteinExistence type="predicted"/>
<keyword evidence="1" id="KW-0472">Membrane</keyword>
<name>A0A1M5DIY4_STRHI</name>
<reference evidence="2 3" key="1">
    <citation type="submission" date="2016-11" db="EMBL/GenBank/DDBJ databases">
        <authorList>
            <person name="Jaros S."/>
            <person name="Januszkiewicz K."/>
            <person name="Wedrychowicz H."/>
        </authorList>
    </citation>
    <scope>NUCLEOTIDE SEQUENCE [LARGE SCALE GENOMIC DNA]</scope>
    <source>
        <strain evidence="2 3">DSM 44523</strain>
    </source>
</reference>
<feature type="transmembrane region" description="Helical" evidence="1">
    <location>
        <begin position="12"/>
        <end position="30"/>
    </location>
</feature>
<evidence type="ECO:0000313" key="2">
    <source>
        <dbReference type="EMBL" id="SHF66865.1"/>
    </source>
</evidence>
<keyword evidence="1" id="KW-0812">Transmembrane</keyword>
<protein>
    <submittedName>
        <fullName evidence="2">Uncharacterized protein</fullName>
    </submittedName>
</protein>
<dbReference type="AlphaFoldDB" id="A0A1M5DIY4"/>
<feature type="transmembrane region" description="Helical" evidence="1">
    <location>
        <begin position="50"/>
        <end position="68"/>
    </location>
</feature>
<keyword evidence="1" id="KW-1133">Transmembrane helix</keyword>
<dbReference type="EMBL" id="FQVN01000004">
    <property type="protein sequence ID" value="SHF66865.1"/>
    <property type="molecule type" value="Genomic_DNA"/>
</dbReference>